<dbReference type="GO" id="GO:0030003">
    <property type="term" value="P:intracellular monoatomic cation homeostasis"/>
    <property type="evidence" value="ECO:0007669"/>
    <property type="project" value="TreeGrafter"/>
</dbReference>
<feature type="region of interest" description="Disordered" evidence="8">
    <location>
        <begin position="196"/>
        <end position="237"/>
    </location>
</feature>
<dbReference type="GO" id="GO:0043022">
    <property type="term" value="F:ribosome binding"/>
    <property type="evidence" value="ECO:0007669"/>
    <property type="project" value="InterPro"/>
</dbReference>
<keyword evidence="5 7" id="KW-0496">Mitochondrion</keyword>
<dbReference type="Pfam" id="PF07766">
    <property type="entry name" value="LETM1_RBD"/>
    <property type="match status" value="1"/>
</dbReference>
<dbReference type="InterPro" id="IPR044202">
    <property type="entry name" value="LETM1/MDM38-like"/>
</dbReference>
<dbReference type="EMBL" id="OIVN01003642">
    <property type="protein sequence ID" value="SPD12617.1"/>
    <property type="molecule type" value="Genomic_DNA"/>
</dbReference>
<dbReference type="AlphaFoldDB" id="A0A2N9HE50"/>
<evidence type="ECO:0000256" key="2">
    <source>
        <dbReference type="ARBA" id="ARBA00022692"/>
    </source>
</evidence>
<accession>A0A2N9HE50</accession>
<evidence type="ECO:0000256" key="8">
    <source>
        <dbReference type="SAM" id="MobiDB-lite"/>
    </source>
</evidence>
<proteinExistence type="predicted"/>
<dbReference type="PROSITE" id="PS51758">
    <property type="entry name" value="LETM1_RBD"/>
    <property type="match status" value="1"/>
</dbReference>
<keyword evidence="6" id="KW-0472">Membrane</keyword>
<evidence type="ECO:0000313" key="10">
    <source>
        <dbReference type="EMBL" id="SPD12617.1"/>
    </source>
</evidence>
<organism evidence="10">
    <name type="scientific">Fagus sylvatica</name>
    <name type="common">Beechnut</name>
    <dbReference type="NCBI Taxonomy" id="28930"/>
    <lineage>
        <taxon>Eukaryota</taxon>
        <taxon>Viridiplantae</taxon>
        <taxon>Streptophyta</taxon>
        <taxon>Embryophyta</taxon>
        <taxon>Tracheophyta</taxon>
        <taxon>Spermatophyta</taxon>
        <taxon>Magnoliopsida</taxon>
        <taxon>eudicotyledons</taxon>
        <taxon>Gunneridae</taxon>
        <taxon>Pentapetalae</taxon>
        <taxon>rosids</taxon>
        <taxon>fabids</taxon>
        <taxon>Fagales</taxon>
        <taxon>Fagaceae</taxon>
        <taxon>Fagus</taxon>
    </lineage>
</organism>
<protein>
    <recommendedName>
        <fullName evidence="9">Letm1 RBD domain-containing protein</fullName>
    </recommendedName>
</protein>
<keyword evidence="3" id="KW-0999">Mitochondrion inner membrane</keyword>
<name>A0A2N9HE50_FAGSY</name>
<dbReference type="GO" id="GO:0005743">
    <property type="term" value="C:mitochondrial inner membrane"/>
    <property type="evidence" value="ECO:0007669"/>
    <property type="project" value="UniProtKB-SubCell"/>
</dbReference>
<evidence type="ECO:0000256" key="5">
    <source>
        <dbReference type="ARBA" id="ARBA00023128"/>
    </source>
</evidence>
<feature type="compositionally biased region" description="Acidic residues" evidence="8">
    <location>
        <begin position="196"/>
        <end position="206"/>
    </location>
</feature>
<gene>
    <name evidence="10" type="ORF">FSB_LOCUS40499</name>
</gene>
<feature type="domain" description="Letm1 RBD" evidence="9">
    <location>
        <begin position="1"/>
        <end position="224"/>
    </location>
</feature>
<evidence type="ECO:0000256" key="6">
    <source>
        <dbReference type="ARBA" id="ARBA00023136"/>
    </source>
</evidence>
<reference evidence="10" key="1">
    <citation type="submission" date="2018-02" db="EMBL/GenBank/DDBJ databases">
        <authorList>
            <person name="Cohen D.B."/>
            <person name="Kent A.D."/>
        </authorList>
    </citation>
    <scope>NUCLEOTIDE SEQUENCE</scope>
</reference>
<dbReference type="InterPro" id="IPR033122">
    <property type="entry name" value="LETM1-like_RBD"/>
</dbReference>
<evidence type="ECO:0000256" key="3">
    <source>
        <dbReference type="ARBA" id="ARBA00022792"/>
    </source>
</evidence>
<evidence type="ECO:0000256" key="1">
    <source>
        <dbReference type="ARBA" id="ARBA00004434"/>
    </source>
</evidence>
<dbReference type="PANTHER" id="PTHR14009:SF1">
    <property type="entry name" value="MITOCHONDRIAL PROTON_CALCIUM EXCHANGER PROTEIN"/>
    <property type="match status" value="1"/>
</dbReference>
<comment type="subcellular location">
    <subcellularLocation>
        <location evidence="1">Mitochondrion inner membrane</location>
        <topology evidence="1">Single-pass membrane protein</topology>
    </subcellularLocation>
</comment>
<evidence type="ECO:0000256" key="7">
    <source>
        <dbReference type="PROSITE-ProRule" id="PRU01094"/>
    </source>
</evidence>
<evidence type="ECO:0000259" key="9">
    <source>
        <dbReference type="PROSITE" id="PS51758"/>
    </source>
</evidence>
<sequence>MEYAKFLQDTVKEMAKEILHSRSGEIKKTAEDLDEFINEFRRGGRVSNDEILGFAKLFNDELTLDNISRPRLVNMCKYMGISPYGTDAYLRFMLRKRLQEIKNDDKLIQAEVEEMRQQLRDWLDLSLNHSLPSSLLILSRAFSVSGKRPEEVVQEAISSLPDEVVDTVQVTTMPSEDIVSERRRKLEFLEMQEELIKEEEEEEEEEQARMKESASSQKDVALEEMTTATAREAGEQARVKTMEKVEQLCELSRALAVLASASVRIGSN</sequence>
<dbReference type="PANTHER" id="PTHR14009">
    <property type="entry name" value="LEUCINE ZIPPER-EF-HAND CONTAINING TRANSMEMBRANE PROTEIN"/>
    <property type="match status" value="1"/>
</dbReference>
<keyword evidence="4" id="KW-1133">Transmembrane helix</keyword>
<evidence type="ECO:0000256" key="4">
    <source>
        <dbReference type="ARBA" id="ARBA00022989"/>
    </source>
</evidence>
<keyword evidence="2" id="KW-0812">Transmembrane</keyword>